<dbReference type="Pfam" id="PF00156">
    <property type="entry name" value="Pribosyltran"/>
    <property type="match status" value="1"/>
</dbReference>
<dbReference type="RefSeq" id="WP_170197564.1">
    <property type="nucleotide sequence ID" value="NZ_JABBNB010000049.1"/>
</dbReference>
<evidence type="ECO:0000256" key="11">
    <source>
        <dbReference type="ARBA" id="ARBA00022726"/>
    </source>
</evidence>
<dbReference type="Proteomes" id="UP000550729">
    <property type="component" value="Unassembled WGS sequence"/>
</dbReference>
<dbReference type="GO" id="GO:0002055">
    <property type="term" value="F:adenine binding"/>
    <property type="evidence" value="ECO:0007669"/>
    <property type="project" value="TreeGrafter"/>
</dbReference>
<dbReference type="NCBIfam" id="NF002636">
    <property type="entry name" value="PRK02304.1-5"/>
    <property type="match status" value="1"/>
</dbReference>
<proteinExistence type="inferred from homology"/>
<comment type="subunit">
    <text evidence="6 12">Homodimer.</text>
</comment>
<keyword evidence="9 12" id="KW-0328">Glycosyltransferase</keyword>
<name>A0A848L217_9ACTN</name>
<dbReference type="InterPro" id="IPR005764">
    <property type="entry name" value="Ade_phspho_trans"/>
</dbReference>
<comment type="function">
    <text evidence="2 12">Catalyzes a salvage reaction resulting in the formation of AMP, that is energically less costly than de novo synthesis.</text>
</comment>
<evidence type="ECO:0000256" key="7">
    <source>
        <dbReference type="ARBA" id="ARBA00011893"/>
    </source>
</evidence>
<evidence type="ECO:0000256" key="10">
    <source>
        <dbReference type="ARBA" id="ARBA00022679"/>
    </source>
</evidence>
<keyword evidence="15" id="KW-1185">Reference proteome</keyword>
<evidence type="ECO:0000256" key="5">
    <source>
        <dbReference type="ARBA" id="ARBA00008391"/>
    </source>
</evidence>
<comment type="catalytic activity">
    <reaction evidence="1 12">
        <text>AMP + diphosphate = 5-phospho-alpha-D-ribose 1-diphosphate + adenine</text>
        <dbReference type="Rhea" id="RHEA:16609"/>
        <dbReference type="ChEBI" id="CHEBI:16708"/>
        <dbReference type="ChEBI" id="CHEBI:33019"/>
        <dbReference type="ChEBI" id="CHEBI:58017"/>
        <dbReference type="ChEBI" id="CHEBI:456215"/>
        <dbReference type="EC" id="2.4.2.7"/>
    </reaction>
</comment>
<evidence type="ECO:0000259" key="13">
    <source>
        <dbReference type="Pfam" id="PF00156"/>
    </source>
</evidence>
<evidence type="ECO:0000256" key="4">
    <source>
        <dbReference type="ARBA" id="ARBA00004659"/>
    </source>
</evidence>
<dbReference type="InterPro" id="IPR050054">
    <property type="entry name" value="UPRTase/APRTase"/>
</dbReference>
<evidence type="ECO:0000256" key="6">
    <source>
        <dbReference type="ARBA" id="ARBA00011738"/>
    </source>
</evidence>
<keyword evidence="10 12" id="KW-0808">Transferase</keyword>
<dbReference type="FunFam" id="3.40.50.2020:FF:000004">
    <property type="entry name" value="Adenine phosphoribosyltransferase"/>
    <property type="match status" value="1"/>
</dbReference>
<dbReference type="PANTHER" id="PTHR32315:SF3">
    <property type="entry name" value="ADENINE PHOSPHORIBOSYLTRANSFERASE"/>
    <property type="match status" value="1"/>
</dbReference>
<dbReference type="NCBIfam" id="NF002634">
    <property type="entry name" value="PRK02304.1-3"/>
    <property type="match status" value="1"/>
</dbReference>
<dbReference type="GO" id="GO:0005737">
    <property type="term" value="C:cytoplasm"/>
    <property type="evidence" value="ECO:0007669"/>
    <property type="project" value="UniProtKB-SubCell"/>
</dbReference>
<evidence type="ECO:0000313" key="15">
    <source>
        <dbReference type="Proteomes" id="UP000550729"/>
    </source>
</evidence>
<evidence type="ECO:0000256" key="3">
    <source>
        <dbReference type="ARBA" id="ARBA00004496"/>
    </source>
</evidence>
<evidence type="ECO:0000256" key="12">
    <source>
        <dbReference type="HAMAP-Rule" id="MF_00004"/>
    </source>
</evidence>
<evidence type="ECO:0000256" key="1">
    <source>
        <dbReference type="ARBA" id="ARBA00000868"/>
    </source>
</evidence>
<dbReference type="UniPathway" id="UPA00588">
    <property type="reaction ID" value="UER00646"/>
</dbReference>
<dbReference type="GO" id="GO:0006168">
    <property type="term" value="P:adenine salvage"/>
    <property type="evidence" value="ECO:0007669"/>
    <property type="project" value="InterPro"/>
</dbReference>
<comment type="pathway">
    <text evidence="4 12">Purine metabolism; AMP biosynthesis via salvage pathway; AMP from adenine: step 1/1.</text>
</comment>
<evidence type="ECO:0000256" key="2">
    <source>
        <dbReference type="ARBA" id="ARBA00003968"/>
    </source>
</evidence>
<organism evidence="14 15">
    <name type="scientific">Gordonia asplenii</name>
    <dbReference type="NCBI Taxonomy" id="2725283"/>
    <lineage>
        <taxon>Bacteria</taxon>
        <taxon>Bacillati</taxon>
        <taxon>Actinomycetota</taxon>
        <taxon>Actinomycetes</taxon>
        <taxon>Mycobacteriales</taxon>
        <taxon>Gordoniaceae</taxon>
        <taxon>Gordonia</taxon>
    </lineage>
</organism>
<evidence type="ECO:0000256" key="8">
    <source>
        <dbReference type="ARBA" id="ARBA00022490"/>
    </source>
</evidence>
<gene>
    <name evidence="12" type="primary">apt</name>
    <name evidence="14" type="ORF">HH308_27950</name>
</gene>
<keyword evidence="8 12" id="KW-0963">Cytoplasm</keyword>
<accession>A0A848L217</accession>
<evidence type="ECO:0000313" key="14">
    <source>
        <dbReference type="EMBL" id="NMO05060.1"/>
    </source>
</evidence>
<feature type="domain" description="Phosphoribosyltransferase" evidence="13">
    <location>
        <begin position="73"/>
        <end position="173"/>
    </location>
</feature>
<dbReference type="GO" id="GO:0006166">
    <property type="term" value="P:purine ribonucleoside salvage"/>
    <property type="evidence" value="ECO:0007669"/>
    <property type="project" value="UniProtKB-KW"/>
</dbReference>
<dbReference type="CDD" id="cd06223">
    <property type="entry name" value="PRTases_typeI"/>
    <property type="match status" value="1"/>
</dbReference>
<reference evidence="14 15" key="1">
    <citation type="submission" date="2020-04" db="EMBL/GenBank/DDBJ databases">
        <title>Gordonia sp. nov. TBRC 11910.</title>
        <authorList>
            <person name="Suriyachadkun C."/>
        </authorList>
    </citation>
    <scope>NUCLEOTIDE SEQUENCE [LARGE SCALE GENOMIC DNA]</scope>
    <source>
        <strain evidence="14 15">TBRC 11910</strain>
    </source>
</reference>
<dbReference type="EC" id="2.4.2.7" evidence="7 12"/>
<protein>
    <recommendedName>
        <fullName evidence="7 12">Adenine phosphoribosyltransferase</fullName>
        <shortName evidence="12">APRT</shortName>
        <ecNumber evidence="7 12">2.4.2.7</ecNumber>
    </recommendedName>
</protein>
<dbReference type="EMBL" id="JABBNB010000049">
    <property type="protein sequence ID" value="NMO05060.1"/>
    <property type="molecule type" value="Genomic_DNA"/>
</dbReference>
<dbReference type="GO" id="GO:0016208">
    <property type="term" value="F:AMP binding"/>
    <property type="evidence" value="ECO:0007669"/>
    <property type="project" value="TreeGrafter"/>
</dbReference>
<comment type="caution">
    <text evidence="14">The sequence shown here is derived from an EMBL/GenBank/DDBJ whole genome shotgun (WGS) entry which is preliminary data.</text>
</comment>
<dbReference type="GO" id="GO:0003999">
    <property type="term" value="F:adenine phosphoribosyltransferase activity"/>
    <property type="evidence" value="ECO:0007669"/>
    <property type="project" value="UniProtKB-UniRule"/>
</dbReference>
<comment type="subcellular location">
    <subcellularLocation>
        <location evidence="3 12">Cytoplasm</location>
    </subcellularLocation>
</comment>
<dbReference type="InterPro" id="IPR000836">
    <property type="entry name" value="PRTase_dom"/>
</dbReference>
<dbReference type="PANTHER" id="PTHR32315">
    <property type="entry name" value="ADENINE PHOSPHORIBOSYLTRANSFERASE"/>
    <property type="match status" value="1"/>
</dbReference>
<dbReference type="HAMAP" id="MF_00004">
    <property type="entry name" value="Aden_phosphoribosyltr"/>
    <property type="match status" value="1"/>
</dbReference>
<keyword evidence="11 12" id="KW-0660">Purine salvage</keyword>
<dbReference type="SUPFAM" id="SSF53271">
    <property type="entry name" value="PRTase-like"/>
    <property type="match status" value="1"/>
</dbReference>
<dbReference type="AlphaFoldDB" id="A0A848L217"/>
<evidence type="ECO:0000256" key="9">
    <source>
        <dbReference type="ARBA" id="ARBA00022676"/>
    </source>
</evidence>
<dbReference type="InterPro" id="IPR029057">
    <property type="entry name" value="PRTase-like"/>
</dbReference>
<comment type="similarity">
    <text evidence="5 12">Belongs to the purine/pyrimidine phosphoribosyltransferase family.</text>
</comment>
<dbReference type="Gene3D" id="3.40.50.2020">
    <property type="match status" value="1"/>
</dbReference>
<sequence>MTDGEAAPAETLDDSDDAARSLDAARRAIATHTRLVPDFPQPGIAFKDLTPVLADPVGLASVVTALTHGCGDVDLVAGIDARGFLLGGAVARELGVGVLAVRKAGKLPPPVHTRTYDLEYGSAALEIPAGAVELQGRRILLIDDVLATGGTVVAAAQLLISAGATVSSIAVIMELAGLGGRAAVARELGETTAVHTLTTD</sequence>
<dbReference type="GO" id="GO:0044209">
    <property type="term" value="P:AMP salvage"/>
    <property type="evidence" value="ECO:0007669"/>
    <property type="project" value="UniProtKB-UniRule"/>
</dbReference>